<evidence type="ECO:0000259" key="2">
    <source>
        <dbReference type="SMART" id="SM01324"/>
    </source>
</evidence>
<name>A0A6N8KYE0_9SPHI</name>
<dbReference type="Gene3D" id="1.20.58.1690">
    <property type="match status" value="1"/>
</dbReference>
<keyword evidence="4" id="KW-1185">Reference proteome</keyword>
<comment type="caution">
    <text evidence="3">The sequence shown here is derived from an EMBL/GenBank/DDBJ whole genome shotgun (WGS) entry which is preliminary data.</text>
</comment>
<reference evidence="3 4" key="1">
    <citation type="submission" date="2019-12" db="EMBL/GenBank/DDBJ databases">
        <authorList>
            <person name="Dong K."/>
        </authorList>
    </citation>
    <scope>NUCLEOTIDE SEQUENCE [LARGE SCALE GENOMIC DNA]</scope>
    <source>
        <strain evidence="3 4">JCM 31225</strain>
    </source>
</reference>
<protein>
    <submittedName>
        <fullName evidence="3">YARHG domain-containing protein</fullName>
    </submittedName>
</protein>
<dbReference type="EMBL" id="WSQA01000007">
    <property type="protein sequence ID" value="MVZ62493.1"/>
    <property type="molecule type" value="Genomic_DNA"/>
</dbReference>
<dbReference type="RefSeq" id="WP_160369222.1">
    <property type="nucleotide sequence ID" value="NZ_WSQA01000007.1"/>
</dbReference>
<gene>
    <name evidence="3" type="ORF">GQF63_10700</name>
</gene>
<keyword evidence="1" id="KW-0732">Signal</keyword>
<dbReference type="SMART" id="SM01324">
    <property type="entry name" value="YARHG"/>
    <property type="match status" value="1"/>
</dbReference>
<sequence>MRIVLSLFILLLSQCLYANDGAFYASGNQLIPISETEISVQKEVLKIKKLDNKYIQVSVYYEFFNPGNAKEIIVGFEAMSPNGDVDGAPKNGKHPYMRDFTVQMNNKDLTYQVAYVEDSLYNQAGKIKAIDLKTFKGNKEGNEVDFFYVYHFKANFKKGKNIIKHTYTFDVSGGVAYNYYFEYVLTAANRWANKQIDDFTLEIDMGEFEDFYLSKSFYKHSKDWKIQGQGKVQDVVGSANSILNVDASRFYIRKGSIVFQKKNFSPKGELYIQSFSPNIGVSETKGVAQYLPYSIYAQDMAFYGDNKTAKEKKILRNLPYARRGYIFKDKELQSVYTGLAWYMPNANYSPTDDGLWQAEKDWMKQWK</sequence>
<dbReference type="OrthoDB" id="8750305at2"/>
<organism evidence="3 4">
    <name type="scientific">Sphingobacterium humi</name>
    <dbReference type="NCBI Taxonomy" id="1796905"/>
    <lineage>
        <taxon>Bacteria</taxon>
        <taxon>Pseudomonadati</taxon>
        <taxon>Bacteroidota</taxon>
        <taxon>Sphingobacteriia</taxon>
        <taxon>Sphingobacteriales</taxon>
        <taxon>Sphingobacteriaceae</taxon>
        <taxon>Sphingobacterium</taxon>
    </lineage>
</organism>
<feature type="chain" id="PRO_5026828316" evidence="1">
    <location>
        <begin position="19"/>
        <end position="367"/>
    </location>
</feature>
<evidence type="ECO:0000313" key="3">
    <source>
        <dbReference type="EMBL" id="MVZ62493.1"/>
    </source>
</evidence>
<proteinExistence type="predicted"/>
<dbReference type="Pfam" id="PF13308">
    <property type="entry name" value="YARHG"/>
    <property type="match status" value="1"/>
</dbReference>
<dbReference type="InterPro" id="IPR038434">
    <property type="entry name" value="YARHG_sf"/>
</dbReference>
<accession>A0A6N8KYE0</accession>
<dbReference type="Proteomes" id="UP000435036">
    <property type="component" value="Unassembled WGS sequence"/>
</dbReference>
<evidence type="ECO:0000313" key="4">
    <source>
        <dbReference type="Proteomes" id="UP000435036"/>
    </source>
</evidence>
<dbReference type="Gene3D" id="2.60.40.3680">
    <property type="match status" value="1"/>
</dbReference>
<feature type="signal peptide" evidence="1">
    <location>
        <begin position="1"/>
        <end position="18"/>
    </location>
</feature>
<dbReference type="InterPro" id="IPR025582">
    <property type="entry name" value="YARHG_dom"/>
</dbReference>
<feature type="domain" description="YARHG" evidence="2">
    <location>
        <begin position="284"/>
        <end position="367"/>
    </location>
</feature>
<evidence type="ECO:0000256" key="1">
    <source>
        <dbReference type="SAM" id="SignalP"/>
    </source>
</evidence>
<dbReference type="AlphaFoldDB" id="A0A6N8KYE0"/>